<dbReference type="RefSeq" id="WP_189459174.1">
    <property type="nucleotide sequence ID" value="NZ_BMYO01000002.1"/>
</dbReference>
<evidence type="ECO:0000313" key="4">
    <source>
        <dbReference type="Proteomes" id="UP000604737"/>
    </source>
</evidence>
<dbReference type="SMART" id="SM00671">
    <property type="entry name" value="SEL1"/>
    <property type="match status" value="2"/>
</dbReference>
<feature type="region of interest" description="Disordered" evidence="1">
    <location>
        <begin position="335"/>
        <end position="360"/>
    </location>
</feature>
<evidence type="ECO:0000259" key="2">
    <source>
        <dbReference type="Pfam" id="PF19933"/>
    </source>
</evidence>
<dbReference type="PANTHER" id="PTHR11102:SF160">
    <property type="entry name" value="ERAD-ASSOCIATED E3 UBIQUITIN-PROTEIN LIGASE COMPONENT HRD3"/>
    <property type="match status" value="1"/>
</dbReference>
<dbReference type="InterPro" id="IPR011990">
    <property type="entry name" value="TPR-like_helical_dom_sf"/>
</dbReference>
<proteinExistence type="predicted"/>
<dbReference type="EMBL" id="BMYO01000002">
    <property type="protein sequence ID" value="GHD59585.1"/>
    <property type="molecule type" value="Genomic_DNA"/>
</dbReference>
<keyword evidence="4" id="KW-1185">Reference proteome</keyword>
<evidence type="ECO:0000313" key="3">
    <source>
        <dbReference type="EMBL" id="GHD59585.1"/>
    </source>
</evidence>
<dbReference type="InterPro" id="IPR050767">
    <property type="entry name" value="Sel1_AlgK"/>
</dbReference>
<name>A0ABQ3GZ67_9NEIS</name>
<gene>
    <name evidence="3" type="ORF">GCM10007350_11290</name>
</gene>
<evidence type="ECO:0000256" key="1">
    <source>
        <dbReference type="SAM" id="MobiDB-lite"/>
    </source>
</evidence>
<dbReference type="InterPro" id="IPR006597">
    <property type="entry name" value="Sel1-like"/>
</dbReference>
<dbReference type="Gene3D" id="1.25.40.10">
    <property type="entry name" value="Tetratricopeptide repeat domain"/>
    <property type="match status" value="1"/>
</dbReference>
<dbReference type="Proteomes" id="UP000604737">
    <property type="component" value="Unassembled WGS sequence"/>
</dbReference>
<feature type="domain" description="DUF6396" evidence="2">
    <location>
        <begin position="236"/>
        <end position="342"/>
    </location>
</feature>
<organism evidence="3 4">
    <name type="scientific">Jeongeupia chitinilytica</name>
    <dbReference type="NCBI Taxonomy" id="1041641"/>
    <lineage>
        <taxon>Bacteria</taxon>
        <taxon>Pseudomonadati</taxon>
        <taxon>Pseudomonadota</taxon>
        <taxon>Betaproteobacteria</taxon>
        <taxon>Neisseriales</taxon>
        <taxon>Chitinibacteraceae</taxon>
        <taxon>Jeongeupia</taxon>
    </lineage>
</organism>
<dbReference type="InterPro" id="IPR045653">
    <property type="entry name" value="DUF6396"/>
</dbReference>
<comment type="caution">
    <text evidence="3">The sequence shown here is derived from an EMBL/GenBank/DDBJ whole genome shotgun (WGS) entry which is preliminary data.</text>
</comment>
<reference evidence="4" key="1">
    <citation type="journal article" date="2019" name="Int. J. Syst. Evol. Microbiol.">
        <title>The Global Catalogue of Microorganisms (GCM) 10K type strain sequencing project: providing services to taxonomists for standard genome sequencing and annotation.</title>
        <authorList>
            <consortium name="The Broad Institute Genomics Platform"/>
            <consortium name="The Broad Institute Genome Sequencing Center for Infectious Disease"/>
            <person name="Wu L."/>
            <person name="Ma J."/>
        </authorList>
    </citation>
    <scope>NUCLEOTIDE SEQUENCE [LARGE SCALE GENOMIC DNA]</scope>
    <source>
        <strain evidence="4">KCTC 23701</strain>
    </source>
</reference>
<dbReference type="Pfam" id="PF19933">
    <property type="entry name" value="DUF6396"/>
    <property type="match status" value="1"/>
</dbReference>
<dbReference type="SUPFAM" id="SSF81901">
    <property type="entry name" value="HCP-like"/>
    <property type="match status" value="1"/>
</dbReference>
<sequence length="441" mass="48818">MIKPTLLTLALCLGLNACKEAPKEIKPMFNASEAEAKLAFTCVHQKLPELDPDADKLYRYARWLTKNQVEKEDPTRYPEMERLYRIATAHGHYKANLELRKLIGEGHAFSDNPAKETIDLTQVLIDRGIPGGYYDMAIYLGRGYGVKQDSDLARQYYRKAADLGDPDAQYFVGDKLTDLDSDVAYTVGREMTKCAGEQGHGEAAVSYGIYMKNQKKYSEAVKFFHLAAKAGNESGAGRLDSGFAGTPPDDKIYYLALPKDEERSRRYKAIWSVLSDYSYAHPSVPELDDIVPLPPAKLPPWDGKLKWLVDFEANIPPEKPSEALLEKMAKAKGLDPVTGRPLAQPAKTSQADPEPAKPTAPTVALGTLCRSGDACPQSGMWQVIWPDEPNVNALTVTRHFTKGEPLPMQTVERQRSGLASVFKGKTTSQIEPVSWRLVGLG</sequence>
<dbReference type="Pfam" id="PF08238">
    <property type="entry name" value="Sel1"/>
    <property type="match status" value="2"/>
</dbReference>
<dbReference type="PANTHER" id="PTHR11102">
    <property type="entry name" value="SEL-1-LIKE PROTEIN"/>
    <property type="match status" value="1"/>
</dbReference>
<accession>A0ABQ3GZ67</accession>
<protein>
    <recommendedName>
        <fullName evidence="2">DUF6396 domain-containing protein</fullName>
    </recommendedName>
</protein>